<reference evidence="5 6" key="1">
    <citation type="submission" date="2019-10" db="EMBL/GenBank/DDBJ databases">
        <title>Nocardia macrotermitis sp. nov. and Nocardia aurantia sp. nov., isolated from the gut of fungus growing-termite Macrotermes natalensis.</title>
        <authorList>
            <person name="Benndorf R."/>
            <person name="Schwitalla J."/>
            <person name="Martin K."/>
            <person name="De Beer W."/>
            <person name="Kaster A.-K."/>
            <person name="Vollmers J."/>
            <person name="Poulsen M."/>
            <person name="Beemelmanns C."/>
        </authorList>
    </citation>
    <scope>NUCLEOTIDE SEQUENCE [LARGE SCALE GENOMIC DNA]</scope>
    <source>
        <strain evidence="5 6">RB56</strain>
    </source>
</reference>
<dbReference type="Pfam" id="PF21274">
    <property type="entry name" value="Rng_hyd_C"/>
    <property type="match status" value="1"/>
</dbReference>
<dbReference type="AlphaFoldDB" id="A0A7K0DQ36"/>
<dbReference type="SUPFAM" id="SSF51905">
    <property type="entry name" value="FAD/NAD(P)-binding domain"/>
    <property type="match status" value="1"/>
</dbReference>
<dbReference type="Gene3D" id="3.40.30.120">
    <property type="match status" value="1"/>
</dbReference>
<dbReference type="Pfam" id="PF01494">
    <property type="entry name" value="FAD_binding_3"/>
    <property type="match status" value="1"/>
</dbReference>
<sequence length="492" mass="51911">MSENSCDIIISGAGPNGLMLACELALAGVTPIVLERTPGPSTEQKANGLVGSVVRAMDMRGLYPDTPPQPVPAYLFSAMTLNFADLHDNPMCMWPIPQPVLTRLLADRAATLGVEVRWGHTLTDITQDTGQVTATVAGPTGGHTLTAAYLVAADGGKSLVRKRSGIGFPGFTAPDRISRLGHATVPAALRTPDGGLDIPGAGHFRFGHNRVERGLFVFAELQPGRAIVATVEHGAGPVDEDTPMTLDELRDSVTRVLGAELPMLPLPPDLNPVLRRVVGQNTRLADRYRDGRVLLLGDAAHVHSAMGGPGLNLGLQDALNLGWKLAAEVRGHAPAGLLDTYESERRPVAERVMMQTLAQSALVAPGPEITALRKLFGELLDLPGVTGHIARLLAGSDTRYDTGCAHPLAGHLAPDLTVGTPARPLLLDPTGTDPAAAWSGRVDTLRVTDVPAILLIRPDGYIAWAATELDIEGLHAALTRWFGPAHRLSAAG</sequence>
<gene>
    <name evidence="5" type="primary">otcC_4</name>
    <name evidence="5" type="ORF">NRB56_34560</name>
</gene>
<comment type="caution">
    <text evidence="5">The sequence shown here is derived from an EMBL/GenBank/DDBJ whole genome shotgun (WGS) entry which is preliminary data.</text>
</comment>
<dbReference type="InterPro" id="IPR050641">
    <property type="entry name" value="RIFMO-like"/>
</dbReference>
<keyword evidence="5" id="KW-0560">Oxidoreductase</keyword>
<organism evidence="5 6">
    <name type="scientific">Nocardia aurantia</name>
    <dbReference type="NCBI Taxonomy" id="2585199"/>
    <lineage>
        <taxon>Bacteria</taxon>
        <taxon>Bacillati</taxon>
        <taxon>Actinomycetota</taxon>
        <taxon>Actinomycetes</taxon>
        <taxon>Mycobacteriales</taxon>
        <taxon>Nocardiaceae</taxon>
        <taxon>Nocardia</taxon>
    </lineage>
</organism>
<dbReference type="Gene3D" id="3.50.50.60">
    <property type="entry name" value="FAD/NAD(P)-binding domain"/>
    <property type="match status" value="2"/>
</dbReference>
<evidence type="ECO:0000256" key="2">
    <source>
        <dbReference type="ARBA" id="ARBA00022630"/>
    </source>
</evidence>
<keyword evidence="2" id="KW-0285">Flavoprotein</keyword>
<feature type="domain" description="FAD-binding" evidence="4">
    <location>
        <begin position="6"/>
        <end position="355"/>
    </location>
</feature>
<evidence type="ECO:0000259" key="4">
    <source>
        <dbReference type="Pfam" id="PF01494"/>
    </source>
</evidence>
<dbReference type="RefSeq" id="WP_153343387.1">
    <property type="nucleotide sequence ID" value="NZ_WEGI01000007.1"/>
</dbReference>
<evidence type="ECO:0000313" key="6">
    <source>
        <dbReference type="Proteomes" id="UP000431401"/>
    </source>
</evidence>
<evidence type="ECO:0000313" key="5">
    <source>
        <dbReference type="EMBL" id="MQY27873.1"/>
    </source>
</evidence>
<keyword evidence="3" id="KW-0274">FAD</keyword>
<evidence type="ECO:0000256" key="1">
    <source>
        <dbReference type="ARBA" id="ARBA00001974"/>
    </source>
</evidence>
<dbReference type="OrthoDB" id="8670884at2"/>
<protein>
    <submittedName>
        <fullName evidence="5">Anhydrotetracycline monooxygenase</fullName>
        <ecNumber evidence="5">1.14.13.38</ecNumber>
    </submittedName>
</protein>
<accession>A0A7K0DQ36</accession>
<keyword evidence="6" id="KW-1185">Reference proteome</keyword>
<dbReference type="PRINTS" id="PR00420">
    <property type="entry name" value="RNGMNOXGNASE"/>
</dbReference>
<comment type="cofactor">
    <cofactor evidence="1">
        <name>FAD</name>
        <dbReference type="ChEBI" id="CHEBI:57692"/>
    </cofactor>
</comment>
<dbReference type="Gene3D" id="3.30.70.2450">
    <property type="match status" value="1"/>
</dbReference>
<dbReference type="PANTHER" id="PTHR43004">
    <property type="entry name" value="TRK SYSTEM POTASSIUM UPTAKE PROTEIN"/>
    <property type="match status" value="1"/>
</dbReference>
<dbReference type="Proteomes" id="UP000431401">
    <property type="component" value="Unassembled WGS sequence"/>
</dbReference>
<keyword evidence="5" id="KW-0503">Monooxygenase</keyword>
<dbReference type="GO" id="GO:0047670">
    <property type="term" value="F:anhydrotetracycline monooxygenase activity"/>
    <property type="evidence" value="ECO:0007669"/>
    <property type="project" value="UniProtKB-EC"/>
</dbReference>
<evidence type="ECO:0000256" key="3">
    <source>
        <dbReference type="ARBA" id="ARBA00022827"/>
    </source>
</evidence>
<dbReference type="InterPro" id="IPR002938">
    <property type="entry name" value="FAD-bd"/>
</dbReference>
<dbReference type="PANTHER" id="PTHR43004:SF19">
    <property type="entry name" value="BINDING MONOOXYGENASE, PUTATIVE (JCVI)-RELATED"/>
    <property type="match status" value="1"/>
</dbReference>
<proteinExistence type="predicted"/>
<dbReference type="GO" id="GO:0071949">
    <property type="term" value="F:FAD binding"/>
    <property type="evidence" value="ECO:0007669"/>
    <property type="project" value="InterPro"/>
</dbReference>
<dbReference type="EMBL" id="WEGI01000007">
    <property type="protein sequence ID" value="MQY27873.1"/>
    <property type="molecule type" value="Genomic_DNA"/>
</dbReference>
<dbReference type="EC" id="1.14.13.38" evidence="5"/>
<dbReference type="InterPro" id="IPR036188">
    <property type="entry name" value="FAD/NAD-bd_sf"/>
</dbReference>
<name>A0A7K0DQ36_9NOCA</name>